<evidence type="ECO:0000313" key="1">
    <source>
        <dbReference type="EMBL" id="OGD71741.1"/>
    </source>
</evidence>
<name>A0A1F5EWF4_9BACT</name>
<dbReference type="Proteomes" id="UP000177390">
    <property type="component" value="Unassembled WGS sequence"/>
</dbReference>
<sequence length="152" mass="17491">MIKKFITFSLIFAAVVISLTYYNYQKQQTNLRGGEQTRFSIEFGQIPDSLMANQYGSFSWRVSAPESFNTKSTGIYWNYESSPSALTKFDSPLAVGYHNYTEDYASGLFRLPDTFDLFMKFPKAGVVYLRAFAIIDNDYLWTQEKQIQVSAK</sequence>
<proteinExistence type="predicted"/>
<organism evidence="1 2">
    <name type="scientific">Candidatus Collierbacteria bacterium RIFCSPHIGHO2_02_FULL_49_10</name>
    <dbReference type="NCBI Taxonomy" id="1817723"/>
    <lineage>
        <taxon>Bacteria</taxon>
        <taxon>Candidatus Collieribacteriota</taxon>
    </lineage>
</organism>
<reference evidence="1 2" key="1">
    <citation type="journal article" date="2016" name="Nat. Commun.">
        <title>Thousands of microbial genomes shed light on interconnected biogeochemical processes in an aquifer system.</title>
        <authorList>
            <person name="Anantharaman K."/>
            <person name="Brown C.T."/>
            <person name="Hug L.A."/>
            <person name="Sharon I."/>
            <person name="Castelle C.J."/>
            <person name="Probst A.J."/>
            <person name="Thomas B.C."/>
            <person name="Singh A."/>
            <person name="Wilkins M.J."/>
            <person name="Karaoz U."/>
            <person name="Brodie E.L."/>
            <person name="Williams K.H."/>
            <person name="Hubbard S.S."/>
            <person name="Banfield J.F."/>
        </authorList>
    </citation>
    <scope>NUCLEOTIDE SEQUENCE [LARGE SCALE GENOMIC DNA]</scope>
</reference>
<accession>A0A1F5EWF4</accession>
<dbReference type="EMBL" id="MFAH01000017">
    <property type="protein sequence ID" value="OGD71741.1"/>
    <property type="molecule type" value="Genomic_DNA"/>
</dbReference>
<evidence type="ECO:0000313" key="2">
    <source>
        <dbReference type="Proteomes" id="UP000177390"/>
    </source>
</evidence>
<gene>
    <name evidence="1" type="ORF">A3D09_03120</name>
</gene>
<comment type="caution">
    <text evidence="1">The sequence shown here is derived from an EMBL/GenBank/DDBJ whole genome shotgun (WGS) entry which is preliminary data.</text>
</comment>
<dbReference type="AlphaFoldDB" id="A0A1F5EWF4"/>
<protein>
    <submittedName>
        <fullName evidence="1">Uncharacterized protein</fullName>
    </submittedName>
</protein>